<gene>
    <name evidence="1" type="ORF">SINV_01490</name>
</gene>
<feature type="non-terminal residue" evidence="1">
    <location>
        <position position="63"/>
    </location>
</feature>
<reference evidence="1" key="1">
    <citation type="journal article" date="2011" name="Proc. Natl. Acad. Sci. U.S.A.">
        <title>The genome of the fire ant Solenopsis invicta.</title>
        <authorList>
            <person name="Wurm Y."/>
            <person name="Wang J."/>
            <person name="Riba-Grognuz O."/>
            <person name="Corona M."/>
            <person name="Nygaard S."/>
            <person name="Hunt B.G."/>
            <person name="Ingram K.K."/>
            <person name="Falquet L."/>
            <person name="Nipitwattanaphon M."/>
            <person name="Gotzek D."/>
            <person name="Dijkstra M.B."/>
            <person name="Oettler J."/>
            <person name="Comtesse F."/>
            <person name="Shih C.J."/>
            <person name="Wu W.J."/>
            <person name="Yang C.C."/>
            <person name="Thomas J."/>
            <person name="Beaudoing E."/>
            <person name="Pradervand S."/>
            <person name="Flegel V."/>
            <person name="Cook E.D."/>
            <person name="Fabbretti R."/>
            <person name="Stockinger H."/>
            <person name="Long L."/>
            <person name="Farmerie W.G."/>
            <person name="Oakey J."/>
            <person name="Boomsma J.J."/>
            <person name="Pamilo P."/>
            <person name="Yi S.V."/>
            <person name="Heinze J."/>
            <person name="Goodisman M.A."/>
            <person name="Farinelli L."/>
            <person name="Harshman K."/>
            <person name="Hulo N."/>
            <person name="Cerutti L."/>
            <person name="Xenarios I."/>
            <person name="Shoemaker D."/>
            <person name="Keller L."/>
        </authorList>
    </citation>
    <scope>NUCLEOTIDE SEQUENCE [LARGE SCALE GENOMIC DNA]</scope>
</reference>
<dbReference type="EMBL" id="GL769934">
    <property type="protein sequence ID" value="EFZ10280.1"/>
    <property type="molecule type" value="Genomic_DNA"/>
</dbReference>
<protein>
    <submittedName>
        <fullName evidence="1">Uncharacterized protein</fullName>
    </submittedName>
</protein>
<dbReference type="AlphaFoldDB" id="E9JA68"/>
<organism>
    <name type="scientific">Solenopsis invicta</name>
    <name type="common">Red imported fire ant</name>
    <name type="synonym">Solenopsis wagneri</name>
    <dbReference type="NCBI Taxonomy" id="13686"/>
    <lineage>
        <taxon>Eukaryota</taxon>
        <taxon>Metazoa</taxon>
        <taxon>Ecdysozoa</taxon>
        <taxon>Arthropoda</taxon>
        <taxon>Hexapoda</taxon>
        <taxon>Insecta</taxon>
        <taxon>Pterygota</taxon>
        <taxon>Neoptera</taxon>
        <taxon>Endopterygota</taxon>
        <taxon>Hymenoptera</taxon>
        <taxon>Apocrita</taxon>
        <taxon>Aculeata</taxon>
        <taxon>Formicoidea</taxon>
        <taxon>Formicidae</taxon>
        <taxon>Myrmicinae</taxon>
        <taxon>Solenopsis</taxon>
    </lineage>
</organism>
<accession>E9JA68</accession>
<sequence>IYCPSNFIDSENDHGEIIQGTWRNNESQTQSTLPINARRATVEAYEQQDLLSNYFLTKQGEIP</sequence>
<proteinExistence type="predicted"/>
<dbReference type="HOGENOM" id="CLU_2892553_0_0_1"/>
<name>E9JA68_SOLIN</name>
<evidence type="ECO:0000313" key="1">
    <source>
        <dbReference type="EMBL" id="EFZ10280.1"/>
    </source>
</evidence>
<feature type="non-terminal residue" evidence="1">
    <location>
        <position position="1"/>
    </location>
</feature>